<dbReference type="Gene3D" id="3.90.180.10">
    <property type="entry name" value="Medium-chain alcohol dehydrogenases, catalytic domain"/>
    <property type="match status" value="1"/>
</dbReference>
<dbReference type="Gene3D" id="3.40.50.720">
    <property type="entry name" value="NAD(P)-binding Rossmann-like Domain"/>
    <property type="match status" value="1"/>
</dbReference>
<dbReference type="AlphaFoldDB" id="A0AA35VPB3"/>
<evidence type="ECO:0000313" key="2">
    <source>
        <dbReference type="Proteomes" id="UP001160390"/>
    </source>
</evidence>
<keyword evidence="2" id="KW-1185">Reference proteome</keyword>
<dbReference type="Proteomes" id="UP001160390">
    <property type="component" value="Unassembled WGS sequence"/>
</dbReference>
<proteinExistence type="predicted"/>
<evidence type="ECO:0000313" key="1">
    <source>
        <dbReference type="EMBL" id="CAI6100783.1"/>
    </source>
</evidence>
<organism evidence="1 2">
    <name type="scientific">Clonostachys chloroleuca</name>
    <dbReference type="NCBI Taxonomy" id="1926264"/>
    <lineage>
        <taxon>Eukaryota</taxon>
        <taxon>Fungi</taxon>
        <taxon>Dikarya</taxon>
        <taxon>Ascomycota</taxon>
        <taxon>Pezizomycotina</taxon>
        <taxon>Sordariomycetes</taxon>
        <taxon>Hypocreomycetidae</taxon>
        <taxon>Hypocreales</taxon>
        <taxon>Bionectriaceae</taxon>
        <taxon>Clonostachys</taxon>
    </lineage>
</organism>
<dbReference type="EMBL" id="CABFNP030001353">
    <property type="protein sequence ID" value="CAI6100783.1"/>
    <property type="molecule type" value="Genomic_DNA"/>
</dbReference>
<accession>A0AA35VPB3</accession>
<protein>
    <submittedName>
        <fullName evidence="1">Uncharacterized protein</fullName>
    </submittedName>
</protein>
<name>A0AA35VPB3_9HYPO</name>
<gene>
    <name evidence="1" type="ORF">CCHLO57077_00006822</name>
</gene>
<sequence length="131" mass="14864">MLECVCCGSCAVVVGVPKPNFMLTIDPMKLLHENKTIRGICQGDSMTAKAGSTRTIHSFIPEIIELHRSVNFPLEKLCTFYDVSKFEECIQDTRDGKIVSWPPFPHSFSKFTNPDNKAYPKVVVRYFDRGF</sequence>
<reference evidence="1" key="1">
    <citation type="submission" date="2023-01" db="EMBL/GenBank/DDBJ databases">
        <authorList>
            <person name="Piombo E."/>
        </authorList>
    </citation>
    <scope>NUCLEOTIDE SEQUENCE</scope>
</reference>
<comment type="caution">
    <text evidence="1">The sequence shown here is derived from an EMBL/GenBank/DDBJ whole genome shotgun (WGS) entry which is preliminary data.</text>
</comment>